<dbReference type="GeneID" id="301684634"/>
<organism evidence="1 2">
    <name type="scientific">Limnospira platensis NIES-46</name>
    <dbReference type="NCBI Taxonomy" id="1236695"/>
    <lineage>
        <taxon>Bacteria</taxon>
        <taxon>Bacillati</taxon>
        <taxon>Cyanobacteriota</taxon>
        <taxon>Cyanophyceae</taxon>
        <taxon>Oscillatoriophycideae</taxon>
        <taxon>Oscillatoriales</taxon>
        <taxon>Sirenicapillariaceae</taxon>
        <taxon>Limnospira</taxon>
    </lineage>
</organism>
<evidence type="ECO:0000313" key="2">
    <source>
        <dbReference type="Proteomes" id="UP000326169"/>
    </source>
</evidence>
<dbReference type="EMBL" id="BIMW01000148">
    <property type="protein sequence ID" value="GCE95792.1"/>
    <property type="molecule type" value="Genomic_DNA"/>
</dbReference>
<dbReference type="RefSeq" id="WP_014276694.1">
    <property type="nucleotide sequence ID" value="NZ_BIMW01000148.1"/>
</dbReference>
<gene>
    <name evidence="1" type="ORF">NIES46_38580</name>
</gene>
<accession>A0A5M3TAV9</accession>
<proteinExistence type="predicted"/>
<reference evidence="1 2" key="1">
    <citation type="journal article" date="2019" name="J Genomics">
        <title>The Draft Genome of a Hydrogen-producing Cyanobacterium, Arthrospira platensis NIES-46.</title>
        <authorList>
            <person name="Suzuki S."/>
            <person name="Yamaguchi H."/>
            <person name="Kawachi M."/>
        </authorList>
    </citation>
    <scope>NUCLEOTIDE SEQUENCE [LARGE SCALE GENOMIC DNA]</scope>
    <source>
        <strain evidence="1 2">NIES-46</strain>
    </source>
</reference>
<name>A0A5M3TAV9_LIMPL</name>
<comment type="caution">
    <text evidence="1">The sequence shown here is derived from an EMBL/GenBank/DDBJ whole genome shotgun (WGS) entry which is preliminary data.</text>
</comment>
<dbReference type="Proteomes" id="UP000326169">
    <property type="component" value="Unassembled WGS sequence"/>
</dbReference>
<evidence type="ECO:0008006" key="3">
    <source>
        <dbReference type="Google" id="ProtNLM"/>
    </source>
</evidence>
<sequence>MNIYFLVEGNSTEKKIYPKWLSYLVPELTRVKYHDHVQKNNYYLISGEGYPAILHDGLDNAIDKIRETNNYDYLVICVDADEETVDARLNDVQKKSQDRNIGNTKIKIIVQNRCIETWLLGNRKIFDSRQPLESPLLDYVNYYDVSQDDPEAMGSYNNKNHAEFHGEYLKEIFRAKNICYTKRNPGDAREKHYLQELQKRTAFNGQHLKSFQTFLSFCEMIKTQIST</sequence>
<evidence type="ECO:0000313" key="1">
    <source>
        <dbReference type="EMBL" id="GCE95792.1"/>
    </source>
</evidence>
<protein>
    <recommendedName>
        <fullName evidence="3">DUF4276 family protein</fullName>
    </recommendedName>
</protein>
<keyword evidence="2" id="KW-1185">Reference proteome</keyword>